<evidence type="ECO:0000313" key="3">
    <source>
        <dbReference type="Proteomes" id="UP000712600"/>
    </source>
</evidence>
<comment type="caution">
    <text evidence="2">The sequence shown here is derived from an EMBL/GenBank/DDBJ whole genome shotgun (WGS) entry which is preliminary data.</text>
</comment>
<dbReference type="Proteomes" id="UP000712600">
    <property type="component" value="Unassembled WGS sequence"/>
</dbReference>
<sequence length="50" mass="5565">MSPHAVSDPFGDAFQWLEMSKNLMTDSSARGKQRGSGGYDGCEKKSRTRR</sequence>
<accession>A0A8S9S1L9</accession>
<dbReference type="EMBL" id="QGKX02000088">
    <property type="protein sequence ID" value="KAF3587511.1"/>
    <property type="molecule type" value="Genomic_DNA"/>
</dbReference>
<proteinExistence type="predicted"/>
<name>A0A8S9S1L9_BRACR</name>
<gene>
    <name evidence="2" type="ORF">F2Q69_00029556</name>
</gene>
<organism evidence="2 3">
    <name type="scientific">Brassica cretica</name>
    <name type="common">Mustard</name>
    <dbReference type="NCBI Taxonomy" id="69181"/>
    <lineage>
        <taxon>Eukaryota</taxon>
        <taxon>Viridiplantae</taxon>
        <taxon>Streptophyta</taxon>
        <taxon>Embryophyta</taxon>
        <taxon>Tracheophyta</taxon>
        <taxon>Spermatophyta</taxon>
        <taxon>Magnoliopsida</taxon>
        <taxon>eudicotyledons</taxon>
        <taxon>Gunneridae</taxon>
        <taxon>Pentapetalae</taxon>
        <taxon>rosids</taxon>
        <taxon>malvids</taxon>
        <taxon>Brassicales</taxon>
        <taxon>Brassicaceae</taxon>
        <taxon>Brassiceae</taxon>
        <taxon>Brassica</taxon>
    </lineage>
</organism>
<evidence type="ECO:0000313" key="2">
    <source>
        <dbReference type="EMBL" id="KAF3587511.1"/>
    </source>
</evidence>
<feature type="region of interest" description="Disordered" evidence="1">
    <location>
        <begin position="25"/>
        <end position="50"/>
    </location>
</feature>
<dbReference type="AlphaFoldDB" id="A0A8S9S1L9"/>
<evidence type="ECO:0000256" key="1">
    <source>
        <dbReference type="SAM" id="MobiDB-lite"/>
    </source>
</evidence>
<feature type="compositionally biased region" description="Basic and acidic residues" evidence="1">
    <location>
        <begin position="41"/>
        <end position="50"/>
    </location>
</feature>
<protein>
    <submittedName>
        <fullName evidence="2">Uncharacterized protein</fullName>
    </submittedName>
</protein>
<reference evidence="2" key="1">
    <citation type="submission" date="2019-12" db="EMBL/GenBank/DDBJ databases">
        <title>Genome sequencing and annotation of Brassica cretica.</title>
        <authorList>
            <person name="Studholme D.J."/>
            <person name="Sarris P."/>
        </authorList>
    </citation>
    <scope>NUCLEOTIDE SEQUENCE</scope>
    <source>
        <strain evidence="2">PFS-109/04</strain>
        <tissue evidence="2">Leaf</tissue>
    </source>
</reference>